<dbReference type="FunFam" id="2.30.110.10:FF:000005">
    <property type="entry name" value="NAD(P)H-hydrate epimerase"/>
    <property type="match status" value="1"/>
</dbReference>
<evidence type="ECO:0000259" key="13">
    <source>
        <dbReference type="Pfam" id="PF10590"/>
    </source>
</evidence>
<evidence type="ECO:0000256" key="8">
    <source>
        <dbReference type="ARBA" id="ARBA00022630"/>
    </source>
</evidence>
<dbReference type="GO" id="GO:0008615">
    <property type="term" value="P:pyridoxine biosynthetic process"/>
    <property type="evidence" value="ECO:0007669"/>
    <property type="project" value="UniProtKB-KW"/>
</dbReference>
<protein>
    <recommendedName>
        <fullName evidence="7">pyridoxal 5'-phosphate synthase</fullName>
        <ecNumber evidence="7">1.4.3.5</ecNumber>
    </recommendedName>
</protein>
<dbReference type="STRING" id="32264.T1JX70"/>
<dbReference type="Proteomes" id="UP000015104">
    <property type="component" value="Unassembled WGS sequence"/>
</dbReference>
<evidence type="ECO:0000256" key="1">
    <source>
        <dbReference type="ARBA" id="ARBA00001917"/>
    </source>
</evidence>
<keyword evidence="11" id="KW-0664">Pyridoxine biosynthesis</keyword>
<dbReference type="OMA" id="LYEANAM"/>
<sequence>MNLMFHHSIRNLSIFFKVIPLSNPFVAMSSNYSVDLSAMRQPYKEDKEALLEKDLPSRDPIKLFEFWFQEAKQSGKIAEPNAVCVSTCTLDGYPSSRMVLLKGFGSDGFKFFTNMDSRKGQELRENPKAAMLFYWDPFNRQVRIEGNIEQVPDEEAKNYFEKRPKRSQIAAAISEQSKPILNRDALITKYTELEMKHAEDSFIVKPENWGGFKLIPKSFEFWQGQSSRLHDRIVFTKSIPDIKDVPYTEAENGWLMYRLQP</sequence>
<evidence type="ECO:0000259" key="12">
    <source>
        <dbReference type="Pfam" id="PF01243"/>
    </source>
</evidence>
<dbReference type="PANTHER" id="PTHR10851:SF0">
    <property type="entry name" value="PYRIDOXINE-5'-PHOSPHATE OXIDASE"/>
    <property type="match status" value="1"/>
</dbReference>
<evidence type="ECO:0000256" key="4">
    <source>
        <dbReference type="ARBA" id="ARBA00005037"/>
    </source>
</evidence>
<evidence type="ECO:0000313" key="14">
    <source>
        <dbReference type="EnsemblMetazoa" id="tetur02g10900.1"/>
    </source>
</evidence>
<keyword evidence="15" id="KW-1185">Reference proteome</keyword>
<accession>T1JX70</accession>
<dbReference type="NCBIfam" id="TIGR00558">
    <property type="entry name" value="pdxH"/>
    <property type="match status" value="1"/>
</dbReference>
<dbReference type="PROSITE" id="PS01064">
    <property type="entry name" value="PYRIDOX_OXIDASE"/>
    <property type="match status" value="1"/>
</dbReference>
<dbReference type="eggNOG" id="KOG2586">
    <property type="taxonomic scope" value="Eukaryota"/>
</dbReference>
<dbReference type="SUPFAM" id="SSF50475">
    <property type="entry name" value="FMN-binding split barrel"/>
    <property type="match status" value="1"/>
</dbReference>
<organism evidence="14 15">
    <name type="scientific">Tetranychus urticae</name>
    <name type="common">Two-spotted spider mite</name>
    <dbReference type="NCBI Taxonomy" id="32264"/>
    <lineage>
        <taxon>Eukaryota</taxon>
        <taxon>Metazoa</taxon>
        <taxon>Ecdysozoa</taxon>
        <taxon>Arthropoda</taxon>
        <taxon>Chelicerata</taxon>
        <taxon>Arachnida</taxon>
        <taxon>Acari</taxon>
        <taxon>Acariformes</taxon>
        <taxon>Trombidiformes</taxon>
        <taxon>Prostigmata</taxon>
        <taxon>Eleutherengona</taxon>
        <taxon>Raphignathae</taxon>
        <taxon>Tetranychoidea</taxon>
        <taxon>Tetranychidae</taxon>
        <taxon>Tetranychus</taxon>
    </lineage>
</organism>
<dbReference type="Pfam" id="PF01243">
    <property type="entry name" value="PNPOx_N"/>
    <property type="match status" value="1"/>
</dbReference>
<dbReference type="GO" id="GO:0010181">
    <property type="term" value="F:FMN binding"/>
    <property type="evidence" value="ECO:0007669"/>
    <property type="project" value="InterPro"/>
</dbReference>
<reference evidence="15" key="1">
    <citation type="submission" date="2011-08" db="EMBL/GenBank/DDBJ databases">
        <authorList>
            <person name="Rombauts S."/>
        </authorList>
    </citation>
    <scope>NUCLEOTIDE SEQUENCE</scope>
    <source>
        <strain evidence="15">London</strain>
    </source>
</reference>
<dbReference type="InterPro" id="IPR011576">
    <property type="entry name" value="Pyridox_Oxase_N"/>
</dbReference>
<dbReference type="PANTHER" id="PTHR10851">
    <property type="entry name" value="PYRIDOXINE-5-PHOSPHATE OXIDASE"/>
    <property type="match status" value="1"/>
</dbReference>
<evidence type="ECO:0000256" key="2">
    <source>
        <dbReference type="ARBA" id="ARBA00003691"/>
    </source>
</evidence>
<evidence type="ECO:0000256" key="11">
    <source>
        <dbReference type="ARBA" id="ARBA00023096"/>
    </source>
</evidence>
<comment type="cofactor">
    <cofactor evidence="1">
        <name>FMN</name>
        <dbReference type="ChEBI" id="CHEBI:58210"/>
    </cofactor>
</comment>
<dbReference type="InterPro" id="IPR019576">
    <property type="entry name" value="Pyridoxamine_oxidase_dimer_C"/>
</dbReference>
<dbReference type="UniPathway" id="UPA01068">
    <property type="reaction ID" value="UER00304"/>
</dbReference>
<dbReference type="NCBIfam" id="NF004231">
    <property type="entry name" value="PRK05679.1"/>
    <property type="match status" value="1"/>
</dbReference>
<keyword evidence="9" id="KW-0288">FMN</keyword>
<evidence type="ECO:0000256" key="7">
    <source>
        <dbReference type="ARBA" id="ARBA00012801"/>
    </source>
</evidence>
<dbReference type="InterPro" id="IPR019740">
    <property type="entry name" value="Pyridox_Oxase_CS"/>
</dbReference>
<dbReference type="EMBL" id="CAEY01000824">
    <property type="status" value="NOT_ANNOTATED_CDS"/>
    <property type="molecule type" value="Genomic_DNA"/>
</dbReference>
<dbReference type="InterPro" id="IPR000659">
    <property type="entry name" value="Pyridox_Oxase"/>
</dbReference>
<evidence type="ECO:0000256" key="5">
    <source>
        <dbReference type="ARBA" id="ARBA00007301"/>
    </source>
</evidence>
<proteinExistence type="inferred from homology"/>
<comment type="similarity">
    <text evidence="5">Belongs to the pyridoxamine 5'-phosphate oxidase family.</text>
</comment>
<name>T1JX70_TETUR</name>
<dbReference type="AlphaFoldDB" id="T1JX70"/>
<evidence type="ECO:0000313" key="15">
    <source>
        <dbReference type="Proteomes" id="UP000015104"/>
    </source>
</evidence>
<dbReference type="GO" id="GO:0004733">
    <property type="term" value="F:pyridoxamine phosphate oxidase activity"/>
    <property type="evidence" value="ECO:0007669"/>
    <property type="project" value="UniProtKB-EC"/>
</dbReference>
<evidence type="ECO:0000256" key="3">
    <source>
        <dbReference type="ARBA" id="ARBA00004738"/>
    </source>
</evidence>
<evidence type="ECO:0000256" key="9">
    <source>
        <dbReference type="ARBA" id="ARBA00022643"/>
    </source>
</evidence>
<feature type="domain" description="Pyridoxamine 5'-phosphate oxidase N-terminal" evidence="12">
    <location>
        <begin position="77"/>
        <end position="194"/>
    </location>
</feature>
<dbReference type="EnsemblMetazoa" id="tetur02g10900.1">
    <property type="protein sequence ID" value="tetur02g10900.1"/>
    <property type="gene ID" value="tetur02g10900"/>
</dbReference>
<dbReference type="Gene3D" id="2.30.110.10">
    <property type="entry name" value="Electron Transport, Fmn-binding Protein, Chain A"/>
    <property type="match status" value="1"/>
</dbReference>
<evidence type="ECO:0000256" key="10">
    <source>
        <dbReference type="ARBA" id="ARBA00023002"/>
    </source>
</evidence>
<dbReference type="Pfam" id="PF10590">
    <property type="entry name" value="PNP_phzG_C"/>
    <property type="match status" value="1"/>
</dbReference>
<comment type="subunit">
    <text evidence="6">Homodimer.</text>
</comment>
<dbReference type="OrthoDB" id="303614at2759"/>
<dbReference type="HOGENOM" id="CLU_032263_2_1_1"/>
<comment type="pathway">
    <text evidence="4">Cofactor metabolism; pyridoxal 5'-phosphate salvage; pyridoxal 5'-phosphate from pyridoxine 5'-phosphate: step 1/1.</text>
</comment>
<dbReference type="PIRSF" id="PIRSF000190">
    <property type="entry name" value="Pyd_amn-ph_oxd"/>
    <property type="match status" value="1"/>
</dbReference>
<dbReference type="EC" id="1.4.3.5" evidence="7"/>
<feature type="domain" description="Pyridoxine 5'-phosphate oxidase dimerisation C-terminal" evidence="13">
    <location>
        <begin position="209"/>
        <end position="261"/>
    </location>
</feature>
<dbReference type="InterPro" id="IPR012349">
    <property type="entry name" value="Split_barrel_FMN-bd"/>
</dbReference>
<comment type="pathway">
    <text evidence="3">Cofactor metabolism; pyridoxal 5'-phosphate salvage; pyridoxal 5'-phosphate from pyridoxamine 5'-phosphate: step 1/1.</text>
</comment>
<evidence type="ECO:0000256" key="6">
    <source>
        <dbReference type="ARBA" id="ARBA00011738"/>
    </source>
</evidence>
<reference evidence="14" key="2">
    <citation type="submission" date="2015-06" db="UniProtKB">
        <authorList>
            <consortium name="EnsemblMetazoa"/>
        </authorList>
    </citation>
    <scope>IDENTIFICATION</scope>
</reference>
<keyword evidence="8" id="KW-0285">Flavoprotein</keyword>
<dbReference type="KEGG" id="tut:107371388"/>
<comment type="function">
    <text evidence="2">Catalyzes the oxidation of either pyridoxine 5'-phosphate (PNP) or pyridoxamine 5'-phosphate (PMP) into pyridoxal 5'-phosphate (PLP).</text>
</comment>
<dbReference type="HAMAP" id="MF_01629">
    <property type="entry name" value="PdxH"/>
    <property type="match status" value="1"/>
</dbReference>
<keyword evidence="10" id="KW-0560">Oxidoreductase</keyword>
<gene>
    <name evidence="14" type="primary">107371388</name>
</gene>